<dbReference type="Proteomes" id="UP000248897">
    <property type="component" value="Chromosome 1"/>
</dbReference>
<dbReference type="EMBL" id="LS483469">
    <property type="protein sequence ID" value="SQI39637.1"/>
    <property type="molecule type" value="Genomic_DNA"/>
</dbReference>
<dbReference type="RefSeq" id="WP_255212455.1">
    <property type="nucleotide sequence ID" value="NZ_CAMITG010000002.1"/>
</dbReference>
<evidence type="ECO:0000313" key="2">
    <source>
        <dbReference type="Proteomes" id="UP000248897"/>
    </source>
</evidence>
<name>A0A2X4UIF0_SERPL</name>
<gene>
    <name evidence="1" type="ORF">NCTC12961_02877</name>
</gene>
<protein>
    <submittedName>
        <fullName evidence="1">Uncharacterized protein</fullName>
    </submittedName>
</protein>
<proteinExistence type="predicted"/>
<organism evidence="1 2">
    <name type="scientific">Serratia plymuthica</name>
    <dbReference type="NCBI Taxonomy" id="82996"/>
    <lineage>
        <taxon>Bacteria</taxon>
        <taxon>Pseudomonadati</taxon>
        <taxon>Pseudomonadota</taxon>
        <taxon>Gammaproteobacteria</taxon>
        <taxon>Enterobacterales</taxon>
        <taxon>Yersiniaceae</taxon>
        <taxon>Serratia</taxon>
    </lineage>
</organism>
<evidence type="ECO:0000313" key="1">
    <source>
        <dbReference type="EMBL" id="SQI39637.1"/>
    </source>
</evidence>
<sequence>MSTVSTLYNAAHRFPGGLHDNKVINLFISDIAHDIMEMKC</sequence>
<reference evidence="1 2" key="1">
    <citation type="submission" date="2018-06" db="EMBL/GenBank/DDBJ databases">
        <authorList>
            <consortium name="Pathogen Informatics"/>
            <person name="Doyle S."/>
        </authorList>
    </citation>
    <scope>NUCLEOTIDE SEQUENCE [LARGE SCALE GENOMIC DNA]</scope>
    <source>
        <strain evidence="1 2">NCTC12961</strain>
    </source>
</reference>
<accession>A0A2X4UIF0</accession>
<dbReference type="AlphaFoldDB" id="A0A2X4UIF0"/>